<dbReference type="Proteomes" id="UP000315235">
    <property type="component" value="Unassembled WGS sequence"/>
</dbReference>
<dbReference type="SUPFAM" id="SSF47413">
    <property type="entry name" value="lambda repressor-like DNA-binding domains"/>
    <property type="match status" value="1"/>
</dbReference>
<dbReference type="RefSeq" id="WP_143487751.1">
    <property type="nucleotide sequence ID" value="NZ_VJOY01000004.1"/>
</dbReference>
<dbReference type="GO" id="GO:0006508">
    <property type="term" value="P:proteolysis"/>
    <property type="evidence" value="ECO:0007669"/>
    <property type="project" value="UniProtKB-KW"/>
</dbReference>
<evidence type="ECO:0000256" key="4">
    <source>
        <dbReference type="ARBA" id="ARBA00023125"/>
    </source>
</evidence>
<dbReference type="CDD" id="cd06462">
    <property type="entry name" value="Peptidase_S24_S26"/>
    <property type="match status" value="1"/>
</dbReference>
<dbReference type="CDD" id="cd00093">
    <property type="entry name" value="HTH_XRE"/>
    <property type="match status" value="1"/>
</dbReference>
<accession>A0A553H1N3</accession>
<dbReference type="Gene3D" id="2.10.109.10">
    <property type="entry name" value="Umud Fragment, subunit A"/>
    <property type="match status" value="1"/>
</dbReference>
<keyword evidence="2" id="KW-0378">Hydrolase</keyword>
<dbReference type="Gene3D" id="1.10.260.40">
    <property type="entry name" value="lambda repressor-like DNA-binding domains"/>
    <property type="match status" value="1"/>
</dbReference>
<keyword evidence="1" id="KW-0645">Protease</keyword>
<keyword evidence="3" id="KW-0805">Transcription regulation</keyword>
<proteinExistence type="predicted"/>
<sequence>METLKDRMRLARKHAGLLQKDLALRVGISQPLISQIEKGENRNSVHLLKIADACGVDPLWLAEGKGEMRPQPLPSTPDTLEDDRFVEVPQLTAKAAAGLGEENPHVETLGTLAFKKAWIKRKGLKAEDLQVIFASGLSMLPTLQEWDALLVDRSARQLKHDRIFAFLTVEHETIVKRAIRHGDTWYLRSDNVDKSIRAHQDVALVVDGVQRYEVIGQVLWRGGDL</sequence>
<evidence type="ECO:0000313" key="7">
    <source>
        <dbReference type="EMBL" id="TRX75659.1"/>
    </source>
</evidence>
<comment type="caution">
    <text evidence="7">The sequence shown here is derived from an EMBL/GenBank/DDBJ whole genome shotgun (WGS) entry which is preliminary data.</text>
</comment>
<dbReference type="PANTHER" id="PTHR40661:SF3">
    <property type="entry name" value="FELS-1 PROPHAGE TRANSCRIPTIONAL REGULATOR"/>
    <property type="match status" value="1"/>
</dbReference>
<evidence type="ECO:0000313" key="8">
    <source>
        <dbReference type="Proteomes" id="UP000315235"/>
    </source>
</evidence>
<dbReference type="Pfam" id="PF01381">
    <property type="entry name" value="HTH_3"/>
    <property type="match status" value="1"/>
</dbReference>
<evidence type="ECO:0000256" key="5">
    <source>
        <dbReference type="ARBA" id="ARBA00023163"/>
    </source>
</evidence>
<keyword evidence="8" id="KW-1185">Reference proteome</keyword>
<dbReference type="GO" id="GO:0016020">
    <property type="term" value="C:membrane"/>
    <property type="evidence" value="ECO:0007669"/>
    <property type="project" value="InterPro"/>
</dbReference>
<evidence type="ECO:0000256" key="2">
    <source>
        <dbReference type="ARBA" id="ARBA00022801"/>
    </source>
</evidence>
<dbReference type="InterPro" id="IPR019756">
    <property type="entry name" value="Pept_S26A_signal_pept_1_Ser-AS"/>
</dbReference>
<dbReference type="AlphaFoldDB" id="A0A553H1N3"/>
<dbReference type="SUPFAM" id="SSF51306">
    <property type="entry name" value="LexA/Signal peptidase"/>
    <property type="match status" value="1"/>
</dbReference>
<dbReference type="OrthoDB" id="9791537at2"/>
<organism evidence="7 8">
    <name type="scientific">Pseudomonas mangiferae</name>
    <dbReference type="NCBI Taxonomy" id="2593654"/>
    <lineage>
        <taxon>Bacteria</taxon>
        <taxon>Pseudomonadati</taxon>
        <taxon>Pseudomonadota</taxon>
        <taxon>Gammaproteobacteria</taxon>
        <taxon>Pseudomonadales</taxon>
        <taxon>Pseudomonadaceae</taxon>
        <taxon>Pseudomonas</taxon>
    </lineage>
</organism>
<dbReference type="PROSITE" id="PS00501">
    <property type="entry name" value="SPASE_I_1"/>
    <property type="match status" value="1"/>
</dbReference>
<name>A0A553H1N3_9PSED</name>
<dbReference type="InterPro" id="IPR010982">
    <property type="entry name" value="Lambda_DNA-bd_dom_sf"/>
</dbReference>
<evidence type="ECO:0000259" key="6">
    <source>
        <dbReference type="PROSITE" id="PS50943"/>
    </source>
</evidence>
<dbReference type="Pfam" id="PF00717">
    <property type="entry name" value="Peptidase_S24"/>
    <property type="match status" value="1"/>
</dbReference>
<dbReference type="SMART" id="SM00530">
    <property type="entry name" value="HTH_XRE"/>
    <property type="match status" value="1"/>
</dbReference>
<dbReference type="PROSITE" id="PS50943">
    <property type="entry name" value="HTH_CROC1"/>
    <property type="match status" value="1"/>
</dbReference>
<evidence type="ECO:0000256" key="1">
    <source>
        <dbReference type="ARBA" id="ARBA00022670"/>
    </source>
</evidence>
<dbReference type="InterPro" id="IPR001387">
    <property type="entry name" value="Cro/C1-type_HTH"/>
</dbReference>
<keyword evidence="4" id="KW-0238">DNA-binding</keyword>
<dbReference type="GO" id="GO:0004252">
    <property type="term" value="F:serine-type endopeptidase activity"/>
    <property type="evidence" value="ECO:0007669"/>
    <property type="project" value="InterPro"/>
</dbReference>
<dbReference type="EMBL" id="VJOY01000004">
    <property type="protein sequence ID" value="TRX75659.1"/>
    <property type="molecule type" value="Genomic_DNA"/>
</dbReference>
<keyword evidence="5" id="KW-0804">Transcription</keyword>
<evidence type="ECO:0000256" key="3">
    <source>
        <dbReference type="ARBA" id="ARBA00023015"/>
    </source>
</evidence>
<dbReference type="GO" id="GO:0003677">
    <property type="term" value="F:DNA binding"/>
    <property type="evidence" value="ECO:0007669"/>
    <property type="project" value="UniProtKB-KW"/>
</dbReference>
<dbReference type="PANTHER" id="PTHR40661">
    <property type="match status" value="1"/>
</dbReference>
<protein>
    <submittedName>
        <fullName evidence="7">Helix-turn-helix transcriptional regulator</fullName>
    </submittedName>
</protein>
<dbReference type="InterPro" id="IPR036286">
    <property type="entry name" value="LexA/Signal_pep-like_sf"/>
</dbReference>
<gene>
    <name evidence="7" type="ORF">FM069_07925</name>
</gene>
<feature type="domain" description="HTH cro/C1-type" evidence="6">
    <location>
        <begin position="8"/>
        <end position="61"/>
    </location>
</feature>
<reference evidence="7 8" key="1">
    <citation type="submission" date="2019-07" db="EMBL/GenBank/DDBJ databases">
        <title>Pseudomonas mangiferae sp. nov., isolated from bark of mango tree in Thailand.</title>
        <authorList>
            <person name="Srisuk N."/>
            <person name="Anurat P."/>
        </authorList>
    </citation>
    <scope>NUCLEOTIDE SEQUENCE [LARGE SCALE GENOMIC DNA]</scope>
    <source>
        <strain evidence="7 8">DMKU_BBB3-04</strain>
    </source>
</reference>
<dbReference type="InterPro" id="IPR015927">
    <property type="entry name" value="Peptidase_S24_S26A/B/C"/>
</dbReference>